<keyword evidence="2" id="KW-1185">Reference proteome</keyword>
<dbReference type="Pfam" id="PF03995">
    <property type="entry name" value="Inhibitor_I36"/>
    <property type="match status" value="1"/>
</dbReference>
<evidence type="ECO:0000313" key="2">
    <source>
        <dbReference type="Proteomes" id="UP001474181"/>
    </source>
</evidence>
<name>A0ABV1X3G4_9ACTN</name>
<protein>
    <submittedName>
        <fullName evidence="1">Peptidase inhibitor family I36 protein</fullName>
    </submittedName>
</protein>
<accession>A0ABV1X3G4</accession>
<proteinExistence type="predicted"/>
<reference evidence="1 2" key="1">
    <citation type="submission" date="2024-06" db="EMBL/GenBank/DDBJ databases">
        <title>The Natural Products Discovery Center: Release of the First 8490 Sequenced Strains for Exploring Actinobacteria Biosynthetic Diversity.</title>
        <authorList>
            <person name="Kalkreuter E."/>
            <person name="Kautsar S.A."/>
            <person name="Yang D."/>
            <person name="Bader C.D."/>
            <person name="Teijaro C.N."/>
            <person name="Fluegel L."/>
            <person name="Davis C.M."/>
            <person name="Simpson J.R."/>
            <person name="Lauterbach L."/>
            <person name="Steele A.D."/>
            <person name="Gui C."/>
            <person name="Meng S."/>
            <person name="Li G."/>
            <person name="Viehrig K."/>
            <person name="Ye F."/>
            <person name="Su P."/>
            <person name="Kiefer A.F."/>
            <person name="Nichols A."/>
            <person name="Cepeda A.J."/>
            <person name="Yan W."/>
            <person name="Fan B."/>
            <person name="Jiang Y."/>
            <person name="Adhikari A."/>
            <person name="Zheng C.-J."/>
            <person name="Schuster L."/>
            <person name="Cowan T.M."/>
            <person name="Smanski M.J."/>
            <person name="Chevrette M.G."/>
            <person name="De Carvalho L.P.S."/>
            <person name="Shen B."/>
        </authorList>
    </citation>
    <scope>NUCLEOTIDE SEQUENCE [LARGE SCALE GENOMIC DNA]</scope>
    <source>
        <strain evidence="1 2">NPDC000234</strain>
    </source>
</reference>
<organism evidence="1 2">
    <name type="scientific">Streptomyces hyaluromycini</name>
    <dbReference type="NCBI Taxonomy" id="1377993"/>
    <lineage>
        <taxon>Bacteria</taxon>
        <taxon>Bacillati</taxon>
        <taxon>Actinomycetota</taxon>
        <taxon>Actinomycetes</taxon>
        <taxon>Kitasatosporales</taxon>
        <taxon>Streptomycetaceae</taxon>
        <taxon>Streptomyces</taxon>
    </lineage>
</organism>
<dbReference type="RefSeq" id="WP_350784950.1">
    <property type="nucleotide sequence ID" value="NZ_JBEPEK010000254.1"/>
</dbReference>
<evidence type="ECO:0000313" key="1">
    <source>
        <dbReference type="EMBL" id="MER7183545.1"/>
    </source>
</evidence>
<gene>
    <name evidence="1" type="ORF">ABT404_29425</name>
</gene>
<comment type="caution">
    <text evidence="1">The sequence shown here is derived from an EMBL/GenBank/DDBJ whole genome shotgun (WGS) entry which is preliminary data.</text>
</comment>
<dbReference type="Proteomes" id="UP001474181">
    <property type="component" value="Unassembled WGS sequence"/>
</dbReference>
<sequence>MSSYEQEHDRKSSRTPHRGRRALVAAALTFATAALGLIAPSAASASTQAAWDCPSGDLCVWTGSGGTGSRCTWSNADADWYYAPTVCSWADDQVVGSAKNSGTSSSYDWVVLYSGANYTGVCRFIAQHGDTWPNLNVWLRSHRWSASASC</sequence>
<dbReference type="EMBL" id="JBEPEK010000254">
    <property type="protein sequence ID" value="MER7183545.1"/>
    <property type="molecule type" value="Genomic_DNA"/>
</dbReference>